<dbReference type="InterPro" id="IPR015002">
    <property type="entry name" value="T6SS_Tdi1_C"/>
</dbReference>
<dbReference type="Pfam" id="PF08906">
    <property type="entry name" value="T6SS_Tdi1_C"/>
    <property type="match status" value="1"/>
</dbReference>
<accession>A0A3M8AL99</accession>
<keyword evidence="4" id="KW-1185">Reference proteome</keyword>
<dbReference type="InterPro" id="IPR014983">
    <property type="entry name" value="GAD-rel"/>
</dbReference>
<gene>
    <name evidence="3" type="ORF">EDM57_22045</name>
</gene>
<organism evidence="3 4">
    <name type="scientific">Brevibacillus gelatini</name>
    <dbReference type="NCBI Taxonomy" id="1655277"/>
    <lineage>
        <taxon>Bacteria</taxon>
        <taxon>Bacillati</taxon>
        <taxon>Bacillota</taxon>
        <taxon>Bacilli</taxon>
        <taxon>Bacillales</taxon>
        <taxon>Paenibacillaceae</taxon>
        <taxon>Brevibacillus</taxon>
    </lineage>
</organism>
<evidence type="ECO:0000313" key="4">
    <source>
        <dbReference type="Proteomes" id="UP000268829"/>
    </source>
</evidence>
<protein>
    <submittedName>
        <fullName evidence="3">DUF1851 domain-containing protein</fullName>
    </submittedName>
</protein>
<evidence type="ECO:0000259" key="2">
    <source>
        <dbReference type="Pfam" id="PF08906"/>
    </source>
</evidence>
<dbReference type="Pfam" id="PF08887">
    <property type="entry name" value="GAD-like"/>
    <property type="match status" value="1"/>
</dbReference>
<proteinExistence type="predicted"/>
<evidence type="ECO:0000259" key="1">
    <source>
        <dbReference type="Pfam" id="PF08887"/>
    </source>
</evidence>
<feature type="domain" description="GAD-related" evidence="1">
    <location>
        <begin position="14"/>
        <end position="88"/>
    </location>
</feature>
<comment type="caution">
    <text evidence="3">The sequence shown here is derived from an EMBL/GenBank/DDBJ whole genome shotgun (WGS) entry which is preliminary data.</text>
</comment>
<evidence type="ECO:0000313" key="3">
    <source>
        <dbReference type="EMBL" id="RNB52006.1"/>
    </source>
</evidence>
<feature type="domain" description="T6SS immunity protein Tdi1 C-terminal" evidence="2">
    <location>
        <begin position="108"/>
        <end position="179"/>
    </location>
</feature>
<dbReference type="OrthoDB" id="2216648at2"/>
<dbReference type="RefSeq" id="WP_122906825.1">
    <property type="nucleotide sequence ID" value="NZ_RHHS01000060.1"/>
</dbReference>
<dbReference type="Proteomes" id="UP000268829">
    <property type="component" value="Unassembled WGS sequence"/>
</dbReference>
<sequence length="184" mass="21316">MSDVPNAFKFFVLEEKASSAVIDKYKKIVPMEVVNIWADYGFGSILEGYLKIINPDNFRGILEDVYVRHEDAIPLFTTSMGDMIVWEKGRYLNLLNFRKGKVNVISAGFDFFLEDINDHSFLEQELDWLPYTEAIQNYGEPKFDECFGYVPLLGLGGHEKVENLRKVKLIEHIYLITQFMGQLE</sequence>
<name>A0A3M8AL99_9BACL</name>
<dbReference type="AlphaFoldDB" id="A0A3M8AL99"/>
<dbReference type="EMBL" id="RHHS01000060">
    <property type="protein sequence ID" value="RNB52006.1"/>
    <property type="molecule type" value="Genomic_DNA"/>
</dbReference>
<reference evidence="3 4" key="1">
    <citation type="submission" date="2018-10" db="EMBL/GenBank/DDBJ databases">
        <title>Phylogenomics of Brevibacillus.</title>
        <authorList>
            <person name="Dunlap C."/>
        </authorList>
    </citation>
    <scope>NUCLEOTIDE SEQUENCE [LARGE SCALE GENOMIC DNA]</scope>
    <source>
        <strain evidence="3 4">DSM 100115</strain>
    </source>
</reference>